<evidence type="ECO:0000313" key="3">
    <source>
        <dbReference type="Proteomes" id="UP000184357"/>
    </source>
</evidence>
<evidence type="ECO:0000256" key="1">
    <source>
        <dbReference type="SAM" id="MobiDB-lite"/>
    </source>
</evidence>
<dbReference type="Proteomes" id="UP000184357">
    <property type="component" value="Unassembled WGS sequence"/>
</dbReference>
<feature type="region of interest" description="Disordered" evidence="1">
    <location>
        <begin position="28"/>
        <end position="66"/>
    </location>
</feature>
<proteinExistence type="predicted"/>
<feature type="compositionally biased region" description="Low complexity" evidence="1">
    <location>
        <begin position="28"/>
        <end position="52"/>
    </location>
</feature>
<dbReference type="OrthoDB" id="386362at2157"/>
<evidence type="ECO:0000313" key="2">
    <source>
        <dbReference type="EMBL" id="SHH53073.1"/>
    </source>
</evidence>
<dbReference type="RefSeq" id="WP_073310671.1">
    <property type="nucleotide sequence ID" value="NZ_FQWV01000008.1"/>
</dbReference>
<accession>A0A1M5TRP6</accession>
<keyword evidence="3" id="KW-1185">Reference proteome</keyword>
<protein>
    <submittedName>
        <fullName evidence="2">Uncharacterized protein</fullName>
    </submittedName>
</protein>
<sequence length="163" mass="16784">MTNAFRPVVLCVLVVAAGCLGPAGVATPATDTPTEPPSATSTPGQTPTQTAPVTPPVSDEVAGERAVAAEQARIERIAAGNDTLTGLSFGILRPDEFEVVDRNRTAVIVRVTVGYSVSFDCDGDGEPESSADGAYTEATYLVTETETELRAVSQGFLPSGGHC</sequence>
<name>A0A1M5TRP6_9EURY</name>
<dbReference type="AlphaFoldDB" id="A0A1M5TRP6"/>
<dbReference type="EMBL" id="FQWV01000008">
    <property type="protein sequence ID" value="SHH53073.1"/>
    <property type="molecule type" value="Genomic_DNA"/>
</dbReference>
<organism evidence="2 3">
    <name type="scientific">Halobaculum gomorrense</name>
    <dbReference type="NCBI Taxonomy" id="43928"/>
    <lineage>
        <taxon>Archaea</taxon>
        <taxon>Methanobacteriati</taxon>
        <taxon>Methanobacteriota</taxon>
        <taxon>Stenosarchaea group</taxon>
        <taxon>Halobacteria</taxon>
        <taxon>Halobacteriales</taxon>
        <taxon>Haloferacaceae</taxon>
        <taxon>Halobaculum</taxon>
    </lineage>
</organism>
<gene>
    <name evidence="2" type="ORF">SAMN05443636_2806</name>
</gene>
<dbReference type="PROSITE" id="PS51257">
    <property type="entry name" value="PROKAR_LIPOPROTEIN"/>
    <property type="match status" value="1"/>
</dbReference>
<reference evidence="2 3" key="1">
    <citation type="submission" date="2016-11" db="EMBL/GenBank/DDBJ databases">
        <authorList>
            <person name="Jaros S."/>
            <person name="Januszkiewicz K."/>
            <person name="Wedrychowicz H."/>
        </authorList>
    </citation>
    <scope>NUCLEOTIDE SEQUENCE [LARGE SCALE GENOMIC DNA]</scope>
    <source>
        <strain evidence="2 3">DSM 9297</strain>
    </source>
</reference>
<dbReference type="STRING" id="43928.SAMN05443636_2806"/>